<dbReference type="PANTHER" id="PTHR47784">
    <property type="entry name" value="STEROL UPTAKE CONTROL PROTEIN 2"/>
    <property type="match status" value="1"/>
</dbReference>
<feature type="region of interest" description="Disordered" evidence="2">
    <location>
        <begin position="104"/>
        <end position="153"/>
    </location>
</feature>
<dbReference type="EMBL" id="CAWUHB010000013">
    <property type="protein sequence ID" value="CAK7217399.1"/>
    <property type="molecule type" value="Genomic_DNA"/>
</dbReference>
<dbReference type="Pfam" id="PF00172">
    <property type="entry name" value="Zn_clus"/>
    <property type="match status" value="1"/>
</dbReference>
<name>A0ABP0BCV4_9PEZI</name>
<feature type="region of interest" description="Disordered" evidence="2">
    <location>
        <begin position="45"/>
        <end position="86"/>
    </location>
</feature>
<dbReference type="Proteomes" id="UP001642405">
    <property type="component" value="Unassembled WGS sequence"/>
</dbReference>
<keyword evidence="5" id="KW-1185">Reference proteome</keyword>
<protein>
    <recommendedName>
        <fullName evidence="3">Zn(2)-C6 fungal-type domain-containing protein</fullName>
    </recommendedName>
</protein>
<dbReference type="SUPFAM" id="SSF57701">
    <property type="entry name" value="Zn2/Cys6 DNA-binding domain"/>
    <property type="match status" value="1"/>
</dbReference>
<dbReference type="InterPro" id="IPR001138">
    <property type="entry name" value="Zn2Cys6_DnaBD"/>
</dbReference>
<dbReference type="InterPro" id="IPR053157">
    <property type="entry name" value="Sterol_Uptake_Regulator"/>
</dbReference>
<feature type="compositionally biased region" description="Polar residues" evidence="2">
    <location>
        <begin position="45"/>
        <end position="58"/>
    </location>
</feature>
<dbReference type="Gene3D" id="4.10.240.10">
    <property type="entry name" value="Zn(2)-C6 fungal-type DNA-binding domain"/>
    <property type="match status" value="1"/>
</dbReference>
<reference evidence="4 5" key="1">
    <citation type="submission" date="2024-01" db="EMBL/GenBank/DDBJ databases">
        <authorList>
            <person name="Allen C."/>
            <person name="Tagirdzhanova G."/>
        </authorList>
    </citation>
    <scope>NUCLEOTIDE SEQUENCE [LARGE SCALE GENOMIC DNA]</scope>
</reference>
<dbReference type="Pfam" id="PF11951">
    <property type="entry name" value="Fungal_trans_2"/>
    <property type="match status" value="1"/>
</dbReference>
<dbReference type="InterPro" id="IPR021858">
    <property type="entry name" value="Fun_TF"/>
</dbReference>
<comment type="caution">
    <text evidence="4">The sequence shown here is derived from an EMBL/GenBank/DDBJ whole genome shotgun (WGS) entry which is preliminary data.</text>
</comment>
<evidence type="ECO:0000313" key="4">
    <source>
        <dbReference type="EMBL" id="CAK7217399.1"/>
    </source>
</evidence>
<evidence type="ECO:0000313" key="5">
    <source>
        <dbReference type="Proteomes" id="UP001642405"/>
    </source>
</evidence>
<dbReference type="PROSITE" id="PS00463">
    <property type="entry name" value="ZN2_CY6_FUNGAL_1"/>
    <property type="match status" value="1"/>
</dbReference>
<proteinExistence type="predicted"/>
<keyword evidence="1" id="KW-0539">Nucleus</keyword>
<evidence type="ECO:0000256" key="2">
    <source>
        <dbReference type="SAM" id="MobiDB-lite"/>
    </source>
</evidence>
<feature type="domain" description="Zn(2)-C6 fungal-type" evidence="3">
    <location>
        <begin position="12"/>
        <end position="41"/>
    </location>
</feature>
<accession>A0ABP0BCV4</accession>
<dbReference type="CDD" id="cd00067">
    <property type="entry name" value="GAL4"/>
    <property type="match status" value="1"/>
</dbReference>
<gene>
    <name evidence="4" type="ORF">SCUCBS95973_003137</name>
</gene>
<dbReference type="PROSITE" id="PS50048">
    <property type="entry name" value="ZN2_CY6_FUNGAL_2"/>
    <property type="match status" value="1"/>
</dbReference>
<dbReference type="SMART" id="SM00066">
    <property type="entry name" value="GAL4"/>
    <property type="match status" value="1"/>
</dbReference>
<evidence type="ECO:0000259" key="3">
    <source>
        <dbReference type="PROSITE" id="PS50048"/>
    </source>
</evidence>
<organism evidence="4 5">
    <name type="scientific">Sporothrix curviconia</name>
    <dbReference type="NCBI Taxonomy" id="1260050"/>
    <lineage>
        <taxon>Eukaryota</taxon>
        <taxon>Fungi</taxon>
        <taxon>Dikarya</taxon>
        <taxon>Ascomycota</taxon>
        <taxon>Pezizomycotina</taxon>
        <taxon>Sordariomycetes</taxon>
        <taxon>Sordariomycetidae</taxon>
        <taxon>Ophiostomatales</taxon>
        <taxon>Ophiostomataceae</taxon>
        <taxon>Sporothrix</taxon>
    </lineage>
</organism>
<dbReference type="InterPro" id="IPR036864">
    <property type="entry name" value="Zn2-C6_fun-type_DNA-bd_sf"/>
</dbReference>
<dbReference type="PANTHER" id="PTHR47784:SF5">
    <property type="entry name" value="STEROL UPTAKE CONTROL PROTEIN 2"/>
    <property type="match status" value="1"/>
</dbReference>
<evidence type="ECO:0000256" key="1">
    <source>
        <dbReference type="ARBA" id="ARBA00023242"/>
    </source>
</evidence>
<sequence length="467" mass="51368">MPRLGYSKSRTGCLKCRQRRVKCDEQMPCSACRRHGIPCSLVTDGSSSAGGVSPQQTVPMGAAASRTSPQAPRSRPGTRRAAFSATARPVPFMASAVMRSGSEAAMSGSEAAPSGSEAAPSGSEAGGAHSPMSTADHPRAPTSSSSVSFNVPMDGPRLPDQHHLWATDMELMHHYSTTAFKSMPRAQDVPNIWQFEAPAAAFRDDFLLHLLLAYSAFHLAHLRPPRQSYYSYIAAYHQDLGISRMRASLSRMDEDNCHSLFMAGSLLAVGTFASLAVHATDKTDKRPTVDDLVEVIYLLKGVGSVLHSWEPVIHGGNFRELFLPSRPSEPAGPFWHELRAQLDLLHQPLADRLRDRPTLVACLDKELTSFHRLTRSSYETSSDPELRVVAAWPIDISDAFLAILKEQEPAALVLLAHYCVVVDRSAARNWFTHTWSREVLRKIHASLPPHYTELLRWPMEQMSAGTP</sequence>
<feature type="compositionally biased region" description="Low complexity" evidence="2">
    <location>
        <begin position="104"/>
        <end position="128"/>
    </location>
</feature>